<sequence length="291" mass="32588">MGLTHLENQVISLQQQQSQTIELLEKLNQQLLRETCQELVTENKSGSILTCQMNDMEVLAPVEMLRIYPHCLHPKNDKKLTYYVETHCSNWLCSQIKEGDTVLDIGSAFGVIALPLSRAVGSQGHVYAFEPAKRTQHFLQQIVDLNHLDNVTVVKAAIADKPGEAEFIEYTPDNELTWASDVSTLNAPTVSHSLKHETYKVEVTTIDDYVAAHNLQPKALKIDIEGFELYALHGAKTTLTTYLPYLCIDIHKDVQTGESALLGVEPFLSHLGYETRLEGHTLLCIPAKTHQ</sequence>
<dbReference type="Pfam" id="PF05050">
    <property type="entry name" value="Methyltransf_21"/>
    <property type="match status" value="1"/>
</dbReference>
<dbReference type="GO" id="GO:0032259">
    <property type="term" value="P:methylation"/>
    <property type="evidence" value="ECO:0007669"/>
    <property type="project" value="UniProtKB-KW"/>
</dbReference>
<dbReference type="EMBL" id="BDQK01000016">
    <property type="protein sequence ID" value="GBF82281.1"/>
    <property type="molecule type" value="Genomic_DNA"/>
</dbReference>
<dbReference type="PANTHER" id="PTHR34203">
    <property type="entry name" value="METHYLTRANSFERASE, FKBM FAMILY PROTEIN"/>
    <property type="match status" value="1"/>
</dbReference>
<dbReference type="InterPro" id="IPR052514">
    <property type="entry name" value="SAM-dependent_MTase"/>
</dbReference>
<proteinExistence type="predicted"/>
<dbReference type="InterPro" id="IPR029063">
    <property type="entry name" value="SAM-dependent_MTases_sf"/>
</dbReference>
<dbReference type="PANTHER" id="PTHR34203:SF15">
    <property type="entry name" value="SLL1173 PROTEIN"/>
    <property type="match status" value="1"/>
</dbReference>
<dbReference type="CDD" id="cd02440">
    <property type="entry name" value="AdoMet_MTases"/>
    <property type="match status" value="1"/>
</dbReference>
<keyword evidence="3" id="KW-1185">Reference proteome</keyword>
<comment type="caution">
    <text evidence="2">The sequence shown here is derived from an EMBL/GenBank/DDBJ whole genome shotgun (WGS) entry which is preliminary data.</text>
</comment>
<dbReference type="NCBIfam" id="TIGR01444">
    <property type="entry name" value="fkbM_fam"/>
    <property type="match status" value="1"/>
</dbReference>
<evidence type="ECO:0000313" key="3">
    <source>
        <dbReference type="Proteomes" id="UP000287247"/>
    </source>
</evidence>
<feature type="domain" description="Methyltransferase FkbM" evidence="1">
    <location>
        <begin position="104"/>
        <end position="274"/>
    </location>
</feature>
<accession>A0A401IM13</accession>
<name>A0A401IM13_APHSA</name>
<organism evidence="2 3">
    <name type="scientific">Aphanothece sacrum FPU1</name>
    <dbReference type="NCBI Taxonomy" id="1920663"/>
    <lineage>
        <taxon>Bacteria</taxon>
        <taxon>Bacillati</taxon>
        <taxon>Cyanobacteriota</taxon>
        <taxon>Cyanophyceae</taxon>
        <taxon>Oscillatoriophycideae</taxon>
        <taxon>Chroococcales</taxon>
        <taxon>Aphanothecaceae</taxon>
        <taxon>Aphanothece</taxon>
    </lineage>
</organism>
<dbReference type="InterPro" id="IPR006342">
    <property type="entry name" value="FkbM_mtfrase"/>
</dbReference>
<dbReference type="AlphaFoldDB" id="A0A401IM13"/>
<reference evidence="3" key="1">
    <citation type="submission" date="2017-05" db="EMBL/GenBank/DDBJ databases">
        <title>Physiological properties and genetic analysis related to exopolysaccharide production of fresh-water unicellular cyanobacterium Aphanothece sacrum, Suizenji Nori, that has been cultured as a food source in Japan.</title>
        <authorList>
            <person name="Kanesaki Y."/>
            <person name="Yoshikawa S."/>
            <person name="Ohki K."/>
        </authorList>
    </citation>
    <scope>NUCLEOTIDE SEQUENCE [LARGE SCALE GENOMIC DNA]</scope>
    <source>
        <strain evidence="3">FPU1</strain>
    </source>
</reference>
<evidence type="ECO:0000259" key="1">
    <source>
        <dbReference type="Pfam" id="PF05050"/>
    </source>
</evidence>
<dbReference type="GO" id="GO:0008168">
    <property type="term" value="F:methyltransferase activity"/>
    <property type="evidence" value="ECO:0007669"/>
    <property type="project" value="UniProtKB-KW"/>
</dbReference>
<gene>
    <name evidence="2" type="ORF">AsFPU1_3709</name>
</gene>
<dbReference type="Proteomes" id="UP000287247">
    <property type="component" value="Unassembled WGS sequence"/>
</dbReference>
<dbReference type="Gene3D" id="3.40.50.150">
    <property type="entry name" value="Vaccinia Virus protein VP39"/>
    <property type="match status" value="1"/>
</dbReference>
<protein>
    <submittedName>
        <fullName evidence="2">Methyltransferase</fullName>
    </submittedName>
</protein>
<keyword evidence="2" id="KW-0489">Methyltransferase</keyword>
<evidence type="ECO:0000313" key="2">
    <source>
        <dbReference type="EMBL" id="GBF82281.1"/>
    </source>
</evidence>
<keyword evidence="2" id="KW-0808">Transferase</keyword>
<dbReference type="SUPFAM" id="SSF53335">
    <property type="entry name" value="S-adenosyl-L-methionine-dependent methyltransferases"/>
    <property type="match status" value="1"/>
</dbReference>